<accession>A0A6P5RU80</accession>
<dbReference type="CDD" id="cd09272">
    <property type="entry name" value="RNase_HI_RT_Ty1"/>
    <property type="match status" value="1"/>
</dbReference>
<gene>
    <name evidence="2" type="primary">LOC110749474</name>
</gene>
<dbReference type="SUPFAM" id="SSF56672">
    <property type="entry name" value="DNA/RNA polymerases"/>
    <property type="match status" value="1"/>
</dbReference>
<evidence type="ECO:0000313" key="2">
    <source>
        <dbReference type="RefSeq" id="XP_021805278.1"/>
    </source>
</evidence>
<evidence type="ECO:0000313" key="1">
    <source>
        <dbReference type="Proteomes" id="UP000515124"/>
    </source>
</evidence>
<proteinExistence type="predicted"/>
<dbReference type="KEGG" id="pavi:110749474"/>
<reference evidence="2" key="1">
    <citation type="submission" date="2025-08" db="UniProtKB">
        <authorList>
            <consortium name="RefSeq"/>
        </authorList>
    </citation>
    <scope>IDENTIFICATION</scope>
</reference>
<dbReference type="Proteomes" id="UP000515124">
    <property type="component" value="Unplaced"/>
</dbReference>
<organism evidence="1 2">
    <name type="scientific">Prunus avium</name>
    <name type="common">Cherry</name>
    <name type="synonym">Cerasus avium</name>
    <dbReference type="NCBI Taxonomy" id="42229"/>
    <lineage>
        <taxon>Eukaryota</taxon>
        <taxon>Viridiplantae</taxon>
        <taxon>Streptophyta</taxon>
        <taxon>Embryophyta</taxon>
        <taxon>Tracheophyta</taxon>
        <taxon>Spermatophyta</taxon>
        <taxon>Magnoliopsida</taxon>
        <taxon>eudicotyledons</taxon>
        <taxon>Gunneridae</taxon>
        <taxon>Pentapetalae</taxon>
        <taxon>rosids</taxon>
        <taxon>fabids</taxon>
        <taxon>Rosales</taxon>
        <taxon>Rosaceae</taxon>
        <taxon>Amygdaloideae</taxon>
        <taxon>Amygdaleae</taxon>
        <taxon>Prunus</taxon>
    </lineage>
</organism>
<dbReference type="PANTHER" id="PTHR11439:SF455">
    <property type="entry name" value="RLK (RECEPTOR-LIKE PROTEIN KINASE) 8, PUTATIVE-RELATED"/>
    <property type="match status" value="1"/>
</dbReference>
<dbReference type="RefSeq" id="XP_021805278.1">
    <property type="nucleotide sequence ID" value="XM_021949586.1"/>
</dbReference>
<sequence length="182" mass="20768">MFRSIVGDLQYLTFTRPDIAYAVNTACQYMTAPTDVHFHLIKRILRYVQGILKHGISFTSGPWHLTAYSDADWAGDINTRRSTTGFVVFLGHNPVSWQSKKQSSVSRSSTETEYRALANSAADLFLVLQVLQDLQLDIDFHFIREKVQRKDLIVQYIPTEEQLADVLPKVCIVPFSHNVVHI</sequence>
<name>A0A6P5RU80_PRUAV</name>
<dbReference type="InterPro" id="IPR043502">
    <property type="entry name" value="DNA/RNA_pol_sf"/>
</dbReference>
<dbReference type="AlphaFoldDB" id="A0A6P5RU80"/>
<keyword evidence="1" id="KW-1185">Reference proteome</keyword>
<dbReference type="PANTHER" id="PTHR11439">
    <property type="entry name" value="GAG-POL-RELATED RETROTRANSPOSON"/>
    <property type="match status" value="1"/>
</dbReference>
<dbReference type="GeneID" id="110749474"/>
<protein>
    <submittedName>
        <fullName evidence="2">Uncharacterized protein LOC110749474</fullName>
    </submittedName>
</protein>